<proteinExistence type="predicted"/>
<comment type="caution">
    <text evidence="1">The sequence shown here is derived from an EMBL/GenBank/DDBJ whole genome shotgun (WGS) entry which is preliminary data.</text>
</comment>
<protein>
    <submittedName>
        <fullName evidence="1">11176_t:CDS:1</fullName>
    </submittedName>
</protein>
<dbReference type="Proteomes" id="UP000789860">
    <property type="component" value="Unassembled WGS sequence"/>
</dbReference>
<reference evidence="1" key="1">
    <citation type="submission" date="2021-06" db="EMBL/GenBank/DDBJ databases">
        <authorList>
            <person name="Kallberg Y."/>
            <person name="Tangrot J."/>
            <person name="Rosling A."/>
        </authorList>
    </citation>
    <scope>NUCLEOTIDE SEQUENCE</scope>
    <source>
        <strain evidence="1">AU212A</strain>
    </source>
</reference>
<organism evidence="1 2">
    <name type="scientific">Scutellospora calospora</name>
    <dbReference type="NCBI Taxonomy" id="85575"/>
    <lineage>
        <taxon>Eukaryota</taxon>
        <taxon>Fungi</taxon>
        <taxon>Fungi incertae sedis</taxon>
        <taxon>Mucoromycota</taxon>
        <taxon>Glomeromycotina</taxon>
        <taxon>Glomeromycetes</taxon>
        <taxon>Diversisporales</taxon>
        <taxon>Gigasporaceae</taxon>
        <taxon>Scutellospora</taxon>
    </lineage>
</organism>
<name>A0ACA9K1J6_9GLOM</name>
<evidence type="ECO:0000313" key="1">
    <source>
        <dbReference type="EMBL" id="CAG8446477.1"/>
    </source>
</evidence>
<accession>A0ACA9K1J6</accession>
<gene>
    <name evidence="1" type="ORF">SCALOS_LOCUS956</name>
</gene>
<keyword evidence="2" id="KW-1185">Reference proteome</keyword>
<evidence type="ECO:0000313" key="2">
    <source>
        <dbReference type="Proteomes" id="UP000789860"/>
    </source>
</evidence>
<sequence>MNSAVSIDYEYTNLSFTPVTTVPPTKIPLSDGQEILFEDWMLDLTVEDFVNAGLIPIDKAISLVKQWEAEERMAASVDYHPQIIEILSNPHISARNHCVNCNTTKSPAWRRDDLGKLLCNACGLYFKTHGKNRPTDQIKCGTLKYKRPKKHRICKNCGVNESSCWRKNGTLCNKCGLHETQYGHPRPSSFDKLVKSSKGNSRNRS</sequence>
<dbReference type="EMBL" id="CAJVPM010000530">
    <property type="protein sequence ID" value="CAG8446477.1"/>
    <property type="molecule type" value="Genomic_DNA"/>
</dbReference>